<protein>
    <submittedName>
        <fullName evidence="2">Uncharacterized protein</fullName>
    </submittedName>
</protein>
<proteinExistence type="predicted"/>
<dbReference type="EMBL" id="CALNXJ010000026">
    <property type="protein sequence ID" value="CAH3132139.1"/>
    <property type="molecule type" value="Genomic_DNA"/>
</dbReference>
<reference evidence="2 3" key="1">
    <citation type="submission" date="2022-05" db="EMBL/GenBank/DDBJ databases">
        <authorList>
            <consortium name="Genoscope - CEA"/>
            <person name="William W."/>
        </authorList>
    </citation>
    <scope>NUCLEOTIDE SEQUENCE [LARGE SCALE GENOMIC DNA]</scope>
</reference>
<comment type="caution">
    <text evidence="2">The sequence shown here is derived from an EMBL/GenBank/DDBJ whole genome shotgun (WGS) entry which is preliminary data.</text>
</comment>
<sequence>MADLLGDNLKAPEVELQTYLDSRLLVSSSKKQIQEITDIIWSLLLELHPLVQTNCSRNFVFILIKEKWILSFLVLLVVFFLGFDPLAVLLRSATQNMPSAALHPAVIDQYLFTELQKGHVAGPYAISPIPNLHSLDFSTPEYVMLWVACCLGFFRFLRAGEFTKNGPFYPSVHLTVADLQVDSSTNP</sequence>
<evidence type="ECO:0000313" key="2">
    <source>
        <dbReference type="EMBL" id="CAH3132139.1"/>
    </source>
</evidence>
<feature type="transmembrane region" description="Helical" evidence="1">
    <location>
        <begin position="68"/>
        <end position="90"/>
    </location>
</feature>
<keyword evidence="1" id="KW-0472">Membrane</keyword>
<name>A0AAU9WZS5_9CNID</name>
<accession>A0AAU9WZS5</accession>
<keyword evidence="1" id="KW-0812">Transmembrane</keyword>
<keyword evidence="3" id="KW-1185">Reference proteome</keyword>
<evidence type="ECO:0000313" key="3">
    <source>
        <dbReference type="Proteomes" id="UP001159428"/>
    </source>
</evidence>
<gene>
    <name evidence="2" type="ORF">PMEA_00014501</name>
</gene>
<organism evidence="2 3">
    <name type="scientific">Pocillopora meandrina</name>
    <dbReference type="NCBI Taxonomy" id="46732"/>
    <lineage>
        <taxon>Eukaryota</taxon>
        <taxon>Metazoa</taxon>
        <taxon>Cnidaria</taxon>
        <taxon>Anthozoa</taxon>
        <taxon>Hexacorallia</taxon>
        <taxon>Scleractinia</taxon>
        <taxon>Astrocoeniina</taxon>
        <taxon>Pocilloporidae</taxon>
        <taxon>Pocillopora</taxon>
    </lineage>
</organism>
<evidence type="ECO:0000256" key="1">
    <source>
        <dbReference type="SAM" id="Phobius"/>
    </source>
</evidence>
<keyword evidence="1" id="KW-1133">Transmembrane helix</keyword>
<dbReference type="Proteomes" id="UP001159428">
    <property type="component" value="Unassembled WGS sequence"/>
</dbReference>
<dbReference type="AlphaFoldDB" id="A0AAU9WZS5"/>